<keyword evidence="1" id="KW-0812">Transmembrane</keyword>
<evidence type="ECO:0000313" key="2">
    <source>
        <dbReference type="EMBL" id="AWK72280.1"/>
    </source>
</evidence>
<accession>A0A2S2BUH5</accession>
<reference evidence="2 3" key="1">
    <citation type="submission" date="2017-05" db="EMBL/GenBank/DDBJ databases">
        <title>Isolation of Rhodococcus sp. S2-17 biodegrading of BP-3.</title>
        <authorList>
            <person name="Lee Y."/>
            <person name="Kim K.H."/>
            <person name="Chun B.H."/>
            <person name="Jung H.S."/>
            <person name="Jeon C.O."/>
        </authorList>
    </citation>
    <scope>NUCLEOTIDE SEQUENCE [LARGE SCALE GENOMIC DNA]</scope>
    <source>
        <strain evidence="2 3">S2-17</strain>
    </source>
</reference>
<name>A0A2S2BUH5_9NOCA</name>
<evidence type="ECO:0000256" key="1">
    <source>
        <dbReference type="SAM" id="Phobius"/>
    </source>
</evidence>
<dbReference type="EMBL" id="CP021354">
    <property type="protein sequence ID" value="AWK72280.1"/>
    <property type="molecule type" value="Genomic_DNA"/>
</dbReference>
<proteinExistence type="predicted"/>
<protein>
    <submittedName>
        <fullName evidence="2">Uncharacterized protein</fullName>
    </submittedName>
</protein>
<feature type="transmembrane region" description="Helical" evidence="1">
    <location>
        <begin position="36"/>
        <end position="69"/>
    </location>
</feature>
<evidence type="ECO:0000313" key="3">
    <source>
        <dbReference type="Proteomes" id="UP000245711"/>
    </source>
</evidence>
<keyword evidence="1" id="KW-0472">Membrane</keyword>
<dbReference type="RefSeq" id="WP_109329306.1">
    <property type="nucleotide sequence ID" value="NZ_CP021354.1"/>
</dbReference>
<sequence length="79" mass="8390">MTTSDTPIPHVTGSRAPRTVDLAGTAWPLYKLEALAVGLLVFVAVLIIAEAVQVAVLTAAAVAVVVWWVRRLFPDAPPE</sequence>
<keyword evidence="1" id="KW-1133">Transmembrane helix</keyword>
<keyword evidence="3" id="KW-1185">Reference proteome</keyword>
<organism evidence="2 3">
    <name type="scientific">Rhodococcus oxybenzonivorans</name>
    <dbReference type="NCBI Taxonomy" id="1990687"/>
    <lineage>
        <taxon>Bacteria</taxon>
        <taxon>Bacillati</taxon>
        <taxon>Actinomycetota</taxon>
        <taxon>Actinomycetes</taxon>
        <taxon>Mycobacteriales</taxon>
        <taxon>Nocardiaceae</taxon>
        <taxon>Rhodococcus</taxon>
    </lineage>
</organism>
<dbReference type="Proteomes" id="UP000245711">
    <property type="component" value="Chromosome"/>
</dbReference>
<gene>
    <name evidence="2" type="ORF">CBI38_12545</name>
</gene>
<dbReference type="AlphaFoldDB" id="A0A2S2BUH5"/>
<dbReference type="KEGG" id="roz:CBI38_12545"/>